<comment type="similarity">
    <text evidence="1">Belongs to the ATP-dependent AMP-binding enzyme family.</text>
</comment>
<dbReference type="InterPro" id="IPR020845">
    <property type="entry name" value="AMP-binding_CS"/>
</dbReference>
<name>A0A1H3WN68_9GAMM</name>
<proteinExistence type="inferred from homology"/>
<accession>A0A1H3WN68</accession>
<dbReference type="Proteomes" id="UP000187280">
    <property type="component" value="Unassembled WGS sequence"/>
</dbReference>
<gene>
    <name evidence="3" type="ORF">SAMN02982996_00566</name>
</gene>
<dbReference type="RefSeq" id="WP_026742253.1">
    <property type="nucleotide sequence ID" value="NZ_FNQS01000001.1"/>
</dbReference>
<dbReference type="Pfam" id="PF00501">
    <property type="entry name" value="AMP-binding"/>
    <property type="match status" value="1"/>
</dbReference>
<protein>
    <submittedName>
        <fullName evidence="3">Acyl-CoA synthetase (AMP-forming)/AMP-acid ligase II</fullName>
    </submittedName>
</protein>
<keyword evidence="4" id="KW-1185">Reference proteome</keyword>
<dbReference type="GO" id="GO:0031956">
    <property type="term" value="F:medium-chain fatty acid-CoA ligase activity"/>
    <property type="evidence" value="ECO:0007669"/>
    <property type="project" value="TreeGrafter"/>
</dbReference>
<dbReference type="PANTHER" id="PTHR43201">
    <property type="entry name" value="ACYL-COA SYNTHETASE"/>
    <property type="match status" value="1"/>
</dbReference>
<dbReference type="PANTHER" id="PTHR43201:SF8">
    <property type="entry name" value="ACYL-COA SYNTHETASE FAMILY MEMBER 3"/>
    <property type="match status" value="1"/>
</dbReference>
<dbReference type="Gene3D" id="3.30.300.30">
    <property type="match status" value="1"/>
</dbReference>
<evidence type="ECO:0000256" key="1">
    <source>
        <dbReference type="ARBA" id="ARBA00006432"/>
    </source>
</evidence>
<dbReference type="STRING" id="71657.SAMN02982996_00566"/>
<dbReference type="InterPro" id="IPR000873">
    <property type="entry name" value="AMP-dep_synth/lig_dom"/>
</dbReference>
<dbReference type="InterPro" id="IPR045851">
    <property type="entry name" value="AMP-bd_C_sf"/>
</dbReference>
<keyword evidence="3" id="KW-0436">Ligase</keyword>
<dbReference type="Gene3D" id="3.40.50.12780">
    <property type="entry name" value="N-terminal domain of ligase-like"/>
    <property type="match status" value="1"/>
</dbReference>
<sequence>MNYLKKKKVWEDLFSDKELGAGNFLFKSYAAYNGGDESFLFLEKPFTGADGSVYNELSLNTLYQLVKNLAAWYRQQGVLSGQHICLFLGDGIPSFLHFLALNSLGCIPVLINGHMRADIAEVYVKRNNFDILVYDRETESRWELNGENSPLNKITTLRAVFSRSLPVPLAPLEAGWPAVMNDDTIVMICHSSGTTGIPKAVLFGHAQFFNGKRERLRGFMAREDDRLVTAMPPTHAAGISYLMTATMLQLPTLALATQTGASVAKSVADFDATIVTAFSQTYASFAGLDLPDAYLKSVQRYYNTGDTAHEAHIRALLRLSPEGRFTDMFGASELGMSQFFNVSTAKHVGSKRRVGTPADYAHCDILTPQGECLPDGEPGYLGVRSPTVTPGYYGQPHLTSLTTLNGYWLTGDIGLRLQNGEYVHLDRIVDAIPTPMGIQAYTLLLEEHLLQHEALLDVSVVGISRGPTREEAVLVLVQHQPGTAVSADEILALALECYPFLGRSNLPDYTLCVGVLANGASLPTGSTGKVLKREIRDNFWTWQRDFDEGARGILKDVRWNHFVTRQSMNRTEPVSLLDYLSA</sequence>
<dbReference type="PROSITE" id="PS00455">
    <property type="entry name" value="AMP_BINDING"/>
    <property type="match status" value="1"/>
</dbReference>
<dbReference type="GeneID" id="97763500"/>
<dbReference type="EMBL" id="FNQS01000001">
    <property type="protein sequence ID" value="SDZ88627.1"/>
    <property type="molecule type" value="Genomic_DNA"/>
</dbReference>
<reference evidence="3 4" key="1">
    <citation type="submission" date="2016-10" db="EMBL/GenBank/DDBJ databases">
        <authorList>
            <person name="de Groot N.N."/>
        </authorList>
    </citation>
    <scope>NUCLEOTIDE SEQUENCE [LARGE SCALE GENOMIC DNA]</scope>
    <source>
        <strain evidence="3 4">ATCC 29281</strain>
    </source>
</reference>
<organism evidence="3 4">
    <name type="scientific">Lonsdalea quercina</name>
    <dbReference type="NCBI Taxonomy" id="71657"/>
    <lineage>
        <taxon>Bacteria</taxon>
        <taxon>Pseudomonadati</taxon>
        <taxon>Pseudomonadota</taxon>
        <taxon>Gammaproteobacteria</taxon>
        <taxon>Enterobacterales</taxon>
        <taxon>Pectobacteriaceae</taxon>
        <taxon>Lonsdalea</taxon>
    </lineage>
</organism>
<dbReference type="AlphaFoldDB" id="A0A1H3WN68"/>
<evidence type="ECO:0000259" key="2">
    <source>
        <dbReference type="Pfam" id="PF00501"/>
    </source>
</evidence>
<evidence type="ECO:0000313" key="4">
    <source>
        <dbReference type="Proteomes" id="UP000187280"/>
    </source>
</evidence>
<dbReference type="InterPro" id="IPR042099">
    <property type="entry name" value="ANL_N_sf"/>
</dbReference>
<dbReference type="GO" id="GO:0006631">
    <property type="term" value="P:fatty acid metabolic process"/>
    <property type="evidence" value="ECO:0007669"/>
    <property type="project" value="TreeGrafter"/>
</dbReference>
<dbReference type="SUPFAM" id="SSF56801">
    <property type="entry name" value="Acetyl-CoA synthetase-like"/>
    <property type="match status" value="1"/>
</dbReference>
<feature type="domain" description="AMP-dependent synthetase/ligase" evidence="2">
    <location>
        <begin position="54"/>
        <end position="393"/>
    </location>
</feature>
<evidence type="ECO:0000313" key="3">
    <source>
        <dbReference type="EMBL" id="SDZ88627.1"/>
    </source>
</evidence>